<dbReference type="EMBL" id="KZ678852">
    <property type="protein sequence ID" value="PSR74605.1"/>
    <property type="molecule type" value="Genomic_DNA"/>
</dbReference>
<dbReference type="AlphaFoldDB" id="A0A2T2ZS30"/>
<evidence type="ECO:0000313" key="3">
    <source>
        <dbReference type="Proteomes" id="UP000241462"/>
    </source>
</evidence>
<dbReference type="Proteomes" id="UP000241462">
    <property type="component" value="Unassembled WGS sequence"/>
</dbReference>
<dbReference type="InParanoid" id="A0A2T2ZS30"/>
<proteinExistence type="predicted"/>
<sequence>MCVGSESSRAVALGLVPLQLTLTHTLSLQSQDLTECSPSSRPSKEVIAEPTDGSGTCDLSSTQDTPTRLRRPQERPAEGGLSGLWVTRPSIQTKQGTRPESRWGPWQIWPCNAITKKFFSGPRRPSNSTYRTPHYVVSKGQKQGPRSGDYLCSALHKSAQTKHRFAPRICADGSCKRQLKKKEKKKEGPLGGNRQARQKRR</sequence>
<feature type="region of interest" description="Disordered" evidence="1">
    <location>
        <begin position="33"/>
        <end position="82"/>
    </location>
</feature>
<protein>
    <submittedName>
        <fullName evidence="2">Uncharacterized protein</fullName>
    </submittedName>
</protein>
<gene>
    <name evidence="2" type="ORF">BD289DRAFT_215628</name>
</gene>
<evidence type="ECO:0000256" key="1">
    <source>
        <dbReference type="SAM" id="MobiDB-lite"/>
    </source>
</evidence>
<reference evidence="2 3" key="1">
    <citation type="journal article" date="2018" name="Mycol. Prog.">
        <title>Coniella lustricola, a new species from submerged detritus.</title>
        <authorList>
            <person name="Raudabaugh D.B."/>
            <person name="Iturriaga T."/>
            <person name="Carver A."/>
            <person name="Mondo S."/>
            <person name="Pangilinan J."/>
            <person name="Lipzen A."/>
            <person name="He G."/>
            <person name="Amirebrahimi M."/>
            <person name="Grigoriev I.V."/>
            <person name="Miller A.N."/>
        </authorList>
    </citation>
    <scope>NUCLEOTIDE SEQUENCE [LARGE SCALE GENOMIC DNA]</scope>
    <source>
        <strain evidence="2 3">B22-T-1</strain>
    </source>
</reference>
<keyword evidence="3" id="KW-1185">Reference proteome</keyword>
<organism evidence="2 3">
    <name type="scientific">Coniella lustricola</name>
    <dbReference type="NCBI Taxonomy" id="2025994"/>
    <lineage>
        <taxon>Eukaryota</taxon>
        <taxon>Fungi</taxon>
        <taxon>Dikarya</taxon>
        <taxon>Ascomycota</taxon>
        <taxon>Pezizomycotina</taxon>
        <taxon>Sordariomycetes</taxon>
        <taxon>Sordariomycetidae</taxon>
        <taxon>Diaporthales</taxon>
        <taxon>Schizoparmaceae</taxon>
        <taxon>Coniella</taxon>
    </lineage>
</organism>
<accession>A0A2T2ZS30</accession>
<feature type="region of interest" description="Disordered" evidence="1">
    <location>
        <begin position="160"/>
        <end position="201"/>
    </location>
</feature>
<name>A0A2T2ZS30_9PEZI</name>
<evidence type="ECO:0000313" key="2">
    <source>
        <dbReference type="EMBL" id="PSR74605.1"/>
    </source>
</evidence>
<feature type="compositionally biased region" description="Polar residues" evidence="1">
    <location>
        <begin position="53"/>
        <end position="66"/>
    </location>
</feature>